<comment type="similarity">
    <text evidence="1">Belongs to the peptidase C40 family.</text>
</comment>
<feature type="chain" id="PRO_5041734551" evidence="5">
    <location>
        <begin position="35"/>
        <end position="264"/>
    </location>
</feature>
<organism evidence="8 9">
    <name type="scientific">Paenibacillus aurantius</name>
    <dbReference type="NCBI Taxonomy" id="2918900"/>
    <lineage>
        <taxon>Bacteria</taxon>
        <taxon>Bacillati</taxon>
        <taxon>Bacillota</taxon>
        <taxon>Bacilli</taxon>
        <taxon>Bacillales</taxon>
        <taxon>Paenibacillaceae</taxon>
        <taxon>Paenibacillus</taxon>
    </lineage>
</organism>
<sequence length="264" mass="28424">MKLEGLSISMKKTIPAVLLSAALFLSLAPPSASAASSTVQTAKVVYGVNFRTQPALSSNIIRMLPIGESLTILEKTNSAWYRVKDSKGQIGYVSTSSKYLTLSSASSSTGSTSAGTAREATIEKVIAYGMKYLGTPYQWGSDRSTDTTFDCSDFVRWIYLKQTGIKLPYGASGQGSFVKAVGKTTTDWTKLKRGDLMFFMSYKGTGASAYSGVNKSSQGITHVGLYLGNGKILQTYSKESGGVKITTIGKNHWEYRFLFGGSVF</sequence>
<evidence type="ECO:0000313" key="8">
    <source>
        <dbReference type="EMBL" id="WNQ12469.1"/>
    </source>
</evidence>
<evidence type="ECO:0000256" key="3">
    <source>
        <dbReference type="ARBA" id="ARBA00022801"/>
    </source>
</evidence>
<evidence type="ECO:0000256" key="4">
    <source>
        <dbReference type="ARBA" id="ARBA00022807"/>
    </source>
</evidence>
<keyword evidence="3" id="KW-0378">Hydrolase</keyword>
<evidence type="ECO:0000256" key="5">
    <source>
        <dbReference type="SAM" id="SignalP"/>
    </source>
</evidence>
<protein>
    <submittedName>
        <fullName evidence="8">C40 family peptidase</fullName>
    </submittedName>
</protein>
<feature type="domain" description="SH3b" evidence="6">
    <location>
        <begin position="37"/>
        <end position="104"/>
    </location>
</feature>
<dbReference type="InterPro" id="IPR051202">
    <property type="entry name" value="Peptidase_C40"/>
</dbReference>
<dbReference type="Gene3D" id="2.30.30.40">
    <property type="entry name" value="SH3 Domains"/>
    <property type="match status" value="1"/>
</dbReference>
<dbReference type="InterPro" id="IPR000064">
    <property type="entry name" value="NLP_P60_dom"/>
</dbReference>
<dbReference type="Pfam" id="PF08239">
    <property type="entry name" value="SH3_3"/>
    <property type="match status" value="1"/>
</dbReference>
<name>A0AA96LFW6_9BACL</name>
<dbReference type="PROSITE" id="PS51781">
    <property type="entry name" value="SH3B"/>
    <property type="match status" value="1"/>
</dbReference>
<dbReference type="PANTHER" id="PTHR47053">
    <property type="entry name" value="MUREIN DD-ENDOPEPTIDASE MEPH-RELATED"/>
    <property type="match status" value="1"/>
</dbReference>
<proteinExistence type="inferred from homology"/>
<dbReference type="SMART" id="SM00287">
    <property type="entry name" value="SH3b"/>
    <property type="match status" value="1"/>
</dbReference>
<dbReference type="InterPro" id="IPR038765">
    <property type="entry name" value="Papain-like_cys_pep_sf"/>
</dbReference>
<gene>
    <name evidence="8" type="ORF">MJA45_05390</name>
</gene>
<dbReference type="SUPFAM" id="SSF54001">
    <property type="entry name" value="Cysteine proteinases"/>
    <property type="match status" value="1"/>
</dbReference>
<keyword evidence="9" id="KW-1185">Reference proteome</keyword>
<dbReference type="Pfam" id="PF00877">
    <property type="entry name" value="NLPC_P60"/>
    <property type="match status" value="1"/>
</dbReference>
<dbReference type="AlphaFoldDB" id="A0AA96LFW6"/>
<reference evidence="8 9" key="1">
    <citation type="submission" date="2022-02" db="EMBL/GenBank/DDBJ databases">
        <title>Paenibacillus sp. MBLB1776 Whole Genome Shotgun Sequencing.</title>
        <authorList>
            <person name="Hwang C.Y."/>
            <person name="Cho E.-S."/>
            <person name="Seo M.-J."/>
        </authorList>
    </citation>
    <scope>NUCLEOTIDE SEQUENCE [LARGE SCALE GENOMIC DNA]</scope>
    <source>
        <strain evidence="8 9">MBLB1776</strain>
    </source>
</reference>
<keyword evidence="4" id="KW-0788">Thiol protease</keyword>
<evidence type="ECO:0000313" key="9">
    <source>
        <dbReference type="Proteomes" id="UP001305702"/>
    </source>
</evidence>
<dbReference type="PANTHER" id="PTHR47053:SF1">
    <property type="entry name" value="MUREIN DD-ENDOPEPTIDASE MEPH-RELATED"/>
    <property type="match status" value="1"/>
</dbReference>
<dbReference type="Proteomes" id="UP001305702">
    <property type="component" value="Chromosome"/>
</dbReference>
<keyword evidence="5" id="KW-0732">Signal</keyword>
<dbReference type="EMBL" id="CP130318">
    <property type="protein sequence ID" value="WNQ12469.1"/>
    <property type="molecule type" value="Genomic_DNA"/>
</dbReference>
<feature type="domain" description="NlpC/P60" evidence="7">
    <location>
        <begin position="119"/>
        <end position="264"/>
    </location>
</feature>
<evidence type="ECO:0000259" key="6">
    <source>
        <dbReference type="PROSITE" id="PS51781"/>
    </source>
</evidence>
<evidence type="ECO:0000256" key="1">
    <source>
        <dbReference type="ARBA" id="ARBA00007074"/>
    </source>
</evidence>
<keyword evidence="2" id="KW-0645">Protease</keyword>
<dbReference type="GO" id="GO:0006508">
    <property type="term" value="P:proteolysis"/>
    <property type="evidence" value="ECO:0007669"/>
    <property type="project" value="UniProtKB-KW"/>
</dbReference>
<dbReference type="InterPro" id="IPR003646">
    <property type="entry name" value="SH3-like_bac-type"/>
</dbReference>
<evidence type="ECO:0000259" key="7">
    <source>
        <dbReference type="PROSITE" id="PS51935"/>
    </source>
</evidence>
<dbReference type="GO" id="GO:0008234">
    <property type="term" value="F:cysteine-type peptidase activity"/>
    <property type="evidence" value="ECO:0007669"/>
    <property type="project" value="UniProtKB-KW"/>
</dbReference>
<feature type="signal peptide" evidence="5">
    <location>
        <begin position="1"/>
        <end position="34"/>
    </location>
</feature>
<dbReference type="RefSeq" id="WP_315606246.1">
    <property type="nucleotide sequence ID" value="NZ_CP130318.1"/>
</dbReference>
<dbReference type="KEGG" id="paun:MJA45_05390"/>
<dbReference type="PROSITE" id="PS51935">
    <property type="entry name" value="NLPC_P60"/>
    <property type="match status" value="1"/>
</dbReference>
<dbReference type="Gene3D" id="3.90.1720.10">
    <property type="entry name" value="endopeptidase domain like (from Nostoc punctiforme)"/>
    <property type="match status" value="1"/>
</dbReference>
<accession>A0AA96LFW6</accession>
<evidence type="ECO:0000256" key="2">
    <source>
        <dbReference type="ARBA" id="ARBA00022670"/>
    </source>
</evidence>